<dbReference type="AlphaFoldDB" id="A0A8I1W7F8"/>
<reference evidence="1" key="1">
    <citation type="submission" date="2021-03" db="EMBL/GenBank/DDBJ databases">
        <title>Plesiomonas shigelloides zfcc0051, isolated from zebrafish feces.</title>
        <authorList>
            <person name="Vanderhoek Z."/>
            <person name="Gaulke C."/>
        </authorList>
    </citation>
    <scope>NUCLEOTIDE SEQUENCE</scope>
    <source>
        <strain evidence="1">Zfcc0051</strain>
    </source>
</reference>
<proteinExistence type="predicted"/>
<accession>A0A8I1W7F8</accession>
<sequence length="110" mass="12668">MPASAAEFVALYQDALAEHLRLILHGSPQPETLQLLRDEILHHWWGRELTDDTPLSPTEHAFWYTLALLESTPLHELRGNRFLRQRLHTCQALLNQHPTSTGVFIRGTRP</sequence>
<comment type="caution">
    <text evidence="1">The sequence shown here is derived from an EMBL/GenBank/DDBJ whole genome shotgun (WGS) entry which is preliminary data.</text>
</comment>
<gene>
    <name evidence="1" type="ORF">J2R62_03080</name>
</gene>
<dbReference type="RefSeq" id="WP_152145431.1">
    <property type="nucleotide sequence ID" value="NZ_JAFNAA010000002.1"/>
</dbReference>
<name>A0A8I1W7F8_PLESH</name>
<protein>
    <submittedName>
        <fullName evidence="1">Uncharacterized protein</fullName>
    </submittedName>
</protein>
<dbReference type="Proteomes" id="UP000664658">
    <property type="component" value="Unassembled WGS sequence"/>
</dbReference>
<organism evidence="1 2">
    <name type="scientific">Plesiomonas shigelloides</name>
    <name type="common">Aeromonas shigelloides</name>
    <dbReference type="NCBI Taxonomy" id="703"/>
    <lineage>
        <taxon>Bacteria</taxon>
        <taxon>Pseudomonadati</taxon>
        <taxon>Pseudomonadota</taxon>
        <taxon>Gammaproteobacteria</taxon>
        <taxon>Enterobacterales</taxon>
        <taxon>Enterobacteriaceae</taxon>
        <taxon>Plesiomonas</taxon>
    </lineage>
</organism>
<dbReference type="EMBL" id="JAFNAA010000002">
    <property type="protein sequence ID" value="MBO1107209.1"/>
    <property type="molecule type" value="Genomic_DNA"/>
</dbReference>
<evidence type="ECO:0000313" key="1">
    <source>
        <dbReference type="EMBL" id="MBO1107209.1"/>
    </source>
</evidence>
<evidence type="ECO:0000313" key="2">
    <source>
        <dbReference type="Proteomes" id="UP000664658"/>
    </source>
</evidence>